<evidence type="ECO:0000256" key="6">
    <source>
        <dbReference type="ARBA" id="ARBA00023004"/>
    </source>
</evidence>
<evidence type="ECO:0000256" key="3">
    <source>
        <dbReference type="ARBA" id="ARBA00022714"/>
    </source>
</evidence>
<dbReference type="EMBL" id="RRCH01000007">
    <property type="protein sequence ID" value="RRJ32673.1"/>
    <property type="molecule type" value="Genomic_DNA"/>
</dbReference>
<comment type="cofactor">
    <cofactor evidence="8">
        <name>[2Fe-2S] cluster</name>
        <dbReference type="ChEBI" id="CHEBI:190135"/>
    </cofactor>
</comment>
<keyword evidence="10" id="KW-1133">Transmembrane helix</keyword>
<feature type="domain" description="2Fe-2S ferredoxin-type" evidence="11">
    <location>
        <begin position="104"/>
        <end position="196"/>
    </location>
</feature>
<gene>
    <name evidence="12" type="ORF">EIK79_04240</name>
</gene>
<evidence type="ECO:0000259" key="11">
    <source>
        <dbReference type="PROSITE" id="PS51085"/>
    </source>
</evidence>
<evidence type="ECO:0000256" key="5">
    <source>
        <dbReference type="ARBA" id="ARBA00022982"/>
    </source>
</evidence>
<keyword evidence="4" id="KW-0479">Metal-binding</keyword>
<name>A0A3P3RJQ6_9EURY</name>
<dbReference type="InterPro" id="IPR036010">
    <property type="entry name" value="2Fe-2S_ferredoxin-like_sf"/>
</dbReference>
<dbReference type="RefSeq" id="WP_124953899.1">
    <property type="nucleotide sequence ID" value="NZ_RRCH01000007.1"/>
</dbReference>
<keyword evidence="2" id="KW-0813">Transport</keyword>
<dbReference type="SUPFAM" id="SSF54292">
    <property type="entry name" value="2Fe-2S ferredoxin-like"/>
    <property type="match status" value="1"/>
</dbReference>
<feature type="region of interest" description="Disordered" evidence="9">
    <location>
        <begin position="73"/>
        <end position="98"/>
    </location>
</feature>
<dbReference type="Proteomes" id="UP000282322">
    <property type="component" value="Unassembled WGS sequence"/>
</dbReference>
<keyword evidence="13" id="KW-1185">Reference proteome</keyword>
<dbReference type="Pfam" id="PF00111">
    <property type="entry name" value="Fer2"/>
    <property type="match status" value="1"/>
</dbReference>
<keyword evidence="6" id="KW-0408">Iron</keyword>
<feature type="transmembrane region" description="Helical" evidence="10">
    <location>
        <begin position="6"/>
        <end position="23"/>
    </location>
</feature>
<reference evidence="12 13" key="1">
    <citation type="submission" date="2018-11" db="EMBL/GenBank/DDBJ databases">
        <title>Taxonoimc description of Halomarina strain SPP-AMP-1.</title>
        <authorList>
            <person name="Pal Y."/>
            <person name="Srinivasana K."/>
            <person name="Verma A."/>
            <person name="Kumar P."/>
        </authorList>
    </citation>
    <scope>NUCLEOTIDE SEQUENCE [LARGE SCALE GENOMIC DNA]</scope>
    <source>
        <strain evidence="12 13">SPP-AMP-1</strain>
    </source>
</reference>
<evidence type="ECO:0000313" key="13">
    <source>
        <dbReference type="Proteomes" id="UP000282322"/>
    </source>
</evidence>
<proteinExistence type="inferred from homology"/>
<dbReference type="AlphaFoldDB" id="A0A3P3RJQ6"/>
<dbReference type="GO" id="GO:0046872">
    <property type="term" value="F:metal ion binding"/>
    <property type="evidence" value="ECO:0007669"/>
    <property type="project" value="UniProtKB-KW"/>
</dbReference>
<comment type="similarity">
    <text evidence="1">Belongs to the 2Fe2S plant-type ferredoxin family.</text>
</comment>
<comment type="caution">
    <text evidence="12">The sequence shown here is derived from an EMBL/GenBank/DDBJ whole genome shotgun (WGS) entry which is preliminary data.</text>
</comment>
<protein>
    <submittedName>
        <fullName evidence="12">(2Fe-2S)-binding protein</fullName>
    </submittedName>
</protein>
<dbReference type="PANTHER" id="PTHR43112:SF3">
    <property type="entry name" value="FERREDOXIN-2, CHLOROPLASTIC"/>
    <property type="match status" value="1"/>
</dbReference>
<evidence type="ECO:0000256" key="1">
    <source>
        <dbReference type="ARBA" id="ARBA00007874"/>
    </source>
</evidence>
<evidence type="ECO:0000256" key="2">
    <source>
        <dbReference type="ARBA" id="ARBA00022448"/>
    </source>
</evidence>
<keyword evidence="10" id="KW-0812">Transmembrane</keyword>
<dbReference type="OrthoDB" id="235534at2157"/>
<evidence type="ECO:0000256" key="4">
    <source>
        <dbReference type="ARBA" id="ARBA00022723"/>
    </source>
</evidence>
<dbReference type="GO" id="GO:0051537">
    <property type="term" value="F:2 iron, 2 sulfur cluster binding"/>
    <property type="evidence" value="ECO:0007669"/>
    <property type="project" value="UniProtKB-KW"/>
</dbReference>
<dbReference type="PANTHER" id="PTHR43112">
    <property type="entry name" value="FERREDOXIN"/>
    <property type="match status" value="1"/>
</dbReference>
<accession>A0A3P3RJQ6</accession>
<evidence type="ECO:0000313" key="12">
    <source>
        <dbReference type="EMBL" id="RRJ32673.1"/>
    </source>
</evidence>
<evidence type="ECO:0000256" key="7">
    <source>
        <dbReference type="ARBA" id="ARBA00023014"/>
    </source>
</evidence>
<evidence type="ECO:0000256" key="9">
    <source>
        <dbReference type="SAM" id="MobiDB-lite"/>
    </source>
</evidence>
<feature type="compositionally biased region" description="Acidic residues" evidence="9">
    <location>
        <begin position="76"/>
        <end position="98"/>
    </location>
</feature>
<keyword evidence="5" id="KW-0249">Electron transport</keyword>
<sequence>MVDTLGLGVGITFTLIMVVLHFSKGTGWRPQEDISDEVLEHRAATVPETAFPEPMNRSIGGGAAGVGAAVAGETAAEGELEEGGEAAGADDDPSAIPDDEADVYEVEFVKEGQTIEVKENTTLLEAGEEEGWDLPYACREGQCISCGGHITNGHAEEYVEHHTNQMLGEAELSDGYTLTCVAYPTADLSLETGESP</sequence>
<dbReference type="Gene3D" id="3.10.20.30">
    <property type="match status" value="1"/>
</dbReference>
<keyword evidence="10" id="KW-0472">Membrane</keyword>
<dbReference type="InterPro" id="IPR012675">
    <property type="entry name" value="Beta-grasp_dom_sf"/>
</dbReference>
<keyword evidence="3" id="KW-0001">2Fe-2S</keyword>
<evidence type="ECO:0000256" key="10">
    <source>
        <dbReference type="SAM" id="Phobius"/>
    </source>
</evidence>
<dbReference type="CDD" id="cd00207">
    <property type="entry name" value="fer2"/>
    <property type="match status" value="1"/>
</dbReference>
<evidence type="ECO:0000256" key="8">
    <source>
        <dbReference type="ARBA" id="ARBA00034078"/>
    </source>
</evidence>
<organism evidence="12 13">
    <name type="scientific">Halocatena pleomorpha</name>
    <dbReference type="NCBI Taxonomy" id="1785090"/>
    <lineage>
        <taxon>Archaea</taxon>
        <taxon>Methanobacteriati</taxon>
        <taxon>Methanobacteriota</taxon>
        <taxon>Stenosarchaea group</taxon>
        <taxon>Halobacteria</taxon>
        <taxon>Halobacteriales</taxon>
        <taxon>Natronomonadaceae</taxon>
        <taxon>Halocatena</taxon>
    </lineage>
</organism>
<keyword evidence="7" id="KW-0411">Iron-sulfur</keyword>
<dbReference type="PROSITE" id="PS51085">
    <property type="entry name" value="2FE2S_FER_2"/>
    <property type="match status" value="1"/>
</dbReference>
<dbReference type="InterPro" id="IPR001041">
    <property type="entry name" value="2Fe-2S_ferredoxin-type"/>
</dbReference>